<sequence>MPKTNWPPRDQSTLEHWHFLSSSLCASKPPIVLPLPDAHKPSAIDLISRQAAEQPGQDSRQNTRGGRKKKIRKLNLATPLCPAAAEHPPKAPFAPRPVSSKILDKRRPIHSPQADTDTTRQP</sequence>
<evidence type="ECO:0000256" key="1">
    <source>
        <dbReference type="SAM" id="MobiDB-lite"/>
    </source>
</evidence>
<reference evidence="2" key="1">
    <citation type="journal article" date="2020" name="Phytopathology">
        <title>Genome Sequence Resources of Colletotrichum truncatum, C. plurivorum, C. musicola, and C. sojae: Four Species Pathogenic to Soybean (Glycine max).</title>
        <authorList>
            <person name="Rogerio F."/>
            <person name="Boufleur T.R."/>
            <person name="Ciampi-Guillardi M."/>
            <person name="Sukno S.A."/>
            <person name="Thon M.R."/>
            <person name="Massola Junior N.S."/>
            <person name="Baroncelli R."/>
        </authorList>
    </citation>
    <scope>NUCLEOTIDE SEQUENCE</scope>
    <source>
        <strain evidence="2">LFN00145</strain>
    </source>
</reference>
<accession>A0A8H6KP16</accession>
<feature type="compositionally biased region" description="Polar residues" evidence="1">
    <location>
        <begin position="113"/>
        <end position="122"/>
    </location>
</feature>
<comment type="caution">
    <text evidence="2">The sequence shown here is derived from an EMBL/GenBank/DDBJ whole genome shotgun (WGS) entry which is preliminary data.</text>
</comment>
<evidence type="ECO:0000313" key="3">
    <source>
        <dbReference type="Proteomes" id="UP000654918"/>
    </source>
</evidence>
<keyword evidence="3" id="KW-1185">Reference proteome</keyword>
<dbReference type="EMBL" id="WIGO01000043">
    <property type="protein sequence ID" value="KAF6835057.1"/>
    <property type="molecule type" value="Genomic_DNA"/>
</dbReference>
<gene>
    <name evidence="2" type="ORF">CPLU01_04535</name>
</gene>
<proteinExistence type="predicted"/>
<organism evidence="2 3">
    <name type="scientific">Colletotrichum plurivorum</name>
    <dbReference type="NCBI Taxonomy" id="2175906"/>
    <lineage>
        <taxon>Eukaryota</taxon>
        <taxon>Fungi</taxon>
        <taxon>Dikarya</taxon>
        <taxon>Ascomycota</taxon>
        <taxon>Pezizomycotina</taxon>
        <taxon>Sordariomycetes</taxon>
        <taxon>Hypocreomycetidae</taxon>
        <taxon>Glomerellales</taxon>
        <taxon>Glomerellaceae</taxon>
        <taxon>Colletotrichum</taxon>
        <taxon>Colletotrichum orchidearum species complex</taxon>
    </lineage>
</organism>
<dbReference type="AlphaFoldDB" id="A0A8H6KP16"/>
<protein>
    <submittedName>
        <fullName evidence="2">Uncharacterized protein</fullName>
    </submittedName>
</protein>
<feature type="region of interest" description="Disordered" evidence="1">
    <location>
        <begin position="43"/>
        <end position="122"/>
    </location>
</feature>
<dbReference type="Proteomes" id="UP000654918">
    <property type="component" value="Unassembled WGS sequence"/>
</dbReference>
<name>A0A8H6KP16_9PEZI</name>
<evidence type="ECO:0000313" key="2">
    <source>
        <dbReference type="EMBL" id="KAF6835057.1"/>
    </source>
</evidence>